<dbReference type="InterPro" id="IPR036271">
    <property type="entry name" value="Tet_transcr_reg_TetR-rel_C_sf"/>
</dbReference>
<organism evidence="9">
    <name type="scientific">Salmonella diarizonae</name>
    <dbReference type="NCBI Taxonomy" id="59204"/>
    <lineage>
        <taxon>Bacteria</taxon>
        <taxon>Pseudomonadati</taxon>
        <taxon>Pseudomonadota</taxon>
        <taxon>Gammaproteobacteria</taxon>
        <taxon>Enterobacterales</taxon>
        <taxon>Enterobacteriaceae</taxon>
        <taxon>Salmonella</taxon>
    </lineage>
</organism>
<name>A0A6Y1NQN4_SALDZ</name>
<dbReference type="Gene3D" id="1.10.357.10">
    <property type="entry name" value="Tetracycline Repressor, domain 2"/>
    <property type="match status" value="1"/>
</dbReference>
<evidence type="ECO:0000256" key="4">
    <source>
        <dbReference type="PROSITE-ProRule" id="PRU00335"/>
    </source>
</evidence>
<keyword evidence="3" id="KW-0804">Transcription</keyword>
<evidence type="ECO:0000259" key="5">
    <source>
        <dbReference type="PROSITE" id="PS50977"/>
    </source>
</evidence>
<dbReference type="Pfam" id="PF17940">
    <property type="entry name" value="TetR_C_31"/>
    <property type="match status" value="1"/>
</dbReference>
<dbReference type="SUPFAM" id="SSF48498">
    <property type="entry name" value="Tetracyclin repressor-like, C-terminal domain"/>
    <property type="match status" value="1"/>
</dbReference>
<reference evidence="9" key="2">
    <citation type="submission" date="2019-10" db="EMBL/GenBank/DDBJ databases">
        <authorList>
            <consortium name="NCBI Pathogen Detection Project"/>
        </authorList>
    </citation>
    <scope>NUCLEOTIDE SEQUENCE</scope>
    <source>
        <strain evidence="9">Salmonella enterica</strain>
    </source>
</reference>
<dbReference type="AlphaFoldDB" id="A0A6Y1NQN4"/>
<keyword evidence="1" id="KW-0805">Transcription regulation</keyword>
<evidence type="ECO:0000313" key="7">
    <source>
        <dbReference type="EMBL" id="HAB2183718.1"/>
    </source>
</evidence>
<dbReference type="InterPro" id="IPR009057">
    <property type="entry name" value="Homeodomain-like_sf"/>
</dbReference>
<evidence type="ECO:0000256" key="1">
    <source>
        <dbReference type="ARBA" id="ARBA00023015"/>
    </source>
</evidence>
<protein>
    <submittedName>
        <fullName evidence="9">TetR family transcriptional regulator</fullName>
    </submittedName>
</protein>
<dbReference type="InterPro" id="IPR041583">
    <property type="entry name" value="TetR_C_31"/>
</dbReference>
<dbReference type="GO" id="GO:0003677">
    <property type="term" value="F:DNA binding"/>
    <property type="evidence" value="ECO:0007669"/>
    <property type="project" value="UniProtKB-UniRule"/>
</dbReference>
<dbReference type="InterPro" id="IPR001647">
    <property type="entry name" value="HTH_TetR"/>
</dbReference>
<keyword evidence="2 4" id="KW-0238">DNA-binding</keyword>
<gene>
    <name evidence="11" type="ORF">G2916_04980</name>
    <name evidence="10" type="ORF">GB236_06960</name>
    <name evidence="7" type="ORF">GB348_03175</name>
    <name evidence="9" type="ORF">GBV97_02045</name>
    <name evidence="8" type="ORF">GBW00_11030</name>
    <name evidence="6" type="ORF">GBY11_04345</name>
</gene>
<evidence type="ECO:0000256" key="2">
    <source>
        <dbReference type="ARBA" id="ARBA00023125"/>
    </source>
</evidence>
<comment type="caution">
    <text evidence="9">The sequence shown here is derived from an EMBL/GenBank/DDBJ whole genome shotgun (WGS) entry which is preliminary data.</text>
</comment>
<evidence type="ECO:0000313" key="8">
    <source>
        <dbReference type="EMBL" id="HAB3842492.1"/>
    </source>
</evidence>
<accession>A0A6Y1NQN4</accession>
<evidence type="ECO:0000313" key="6">
    <source>
        <dbReference type="EMBL" id="HAB1774821.1"/>
    </source>
</evidence>
<dbReference type="EMBL" id="DAAGOS010000002">
    <property type="protein sequence ID" value="HAB3922238.1"/>
    <property type="molecule type" value="Genomic_DNA"/>
</dbReference>
<dbReference type="SUPFAM" id="SSF46689">
    <property type="entry name" value="Homeodomain-like"/>
    <property type="match status" value="1"/>
</dbReference>
<evidence type="ECO:0000313" key="11">
    <source>
        <dbReference type="EMBL" id="HAE1263939.1"/>
    </source>
</evidence>
<dbReference type="EMBL" id="DAAFZM010000003">
    <property type="protein sequence ID" value="HAB2183718.1"/>
    <property type="molecule type" value="Genomic_DNA"/>
</dbReference>
<proteinExistence type="predicted"/>
<dbReference type="EMBL" id="DAAHCF010000026">
    <property type="protein sequence ID" value="HAB5477701.1"/>
    <property type="molecule type" value="Genomic_DNA"/>
</dbReference>
<dbReference type="PANTHER" id="PTHR47506:SF6">
    <property type="entry name" value="HTH-TYPE TRANSCRIPTIONAL REPRESSOR NEMR"/>
    <property type="match status" value="1"/>
</dbReference>
<evidence type="ECO:0000313" key="9">
    <source>
        <dbReference type="EMBL" id="HAB3922238.1"/>
    </source>
</evidence>
<evidence type="ECO:0000313" key="10">
    <source>
        <dbReference type="EMBL" id="HAB5477701.1"/>
    </source>
</evidence>
<feature type="domain" description="HTH tetR-type" evidence="5">
    <location>
        <begin position="12"/>
        <end position="72"/>
    </location>
</feature>
<dbReference type="Pfam" id="PF00440">
    <property type="entry name" value="TetR_N"/>
    <property type="match status" value="1"/>
</dbReference>
<evidence type="ECO:0000256" key="3">
    <source>
        <dbReference type="ARBA" id="ARBA00023163"/>
    </source>
</evidence>
<reference evidence="9" key="1">
    <citation type="journal article" date="2018" name="Genome Biol.">
        <title>SKESA: strategic k-mer extension for scrupulous assemblies.</title>
        <authorList>
            <person name="Souvorov A."/>
            <person name="Agarwala R."/>
            <person name="Lipman D.J."/>
        </authorList>
    </citation>
    <scope>NUCLEOTIDE SEQUENCE</scope>
    <source>
        <strain evidence="9">Salmonella enterica</strain>
    </source>
</reference>
<dbReference type="EMBL" id="DAAFWI010000004">
    <property type="protein sequence ID" value="HAB1774821.1"/>
    <property type="molecule type" value="Genomic_DNA"/>
</dbReference>
<dbReference type="PROSITE" id="PS50977">
    <property type="entry name" value="HTH_TETR_2"/>
    <property type="match status" value="1"/>
</dbReference>
<dbReference type="PANTHER" id="PTHR47506">
    <property type="entry name" value="TRANSCRIPTIONAL REGULATORY PROTEIN"/>
    <property type="match status" value="1"/>
</dbReference>
<feature type="DNA-binding region" description="H-T-H motif" evidence="4">
    <location>
        <begin position="35"/>
        <end position="54"/>
    </location>
</feature>
<dbReference type="EMBL" id="DAAQXJ010000013">
    <property type="protein sequence ID" value="HAE1263939.1"/>
    <property type="molecule type" value="Genomic_DNA"/>
</dbReference>
<sequence length="210" mass="23816">MKENAVRRANDPKRREKIIQATLEAVKTYGVHAVTHRKIAAIAQVPLGSMTYYFAGMDALLSEAFTLFTENMLRQYQDFFAQVTDAEGACQAITEMIYGSQVTTQVTTPDNMALMYQLYAYASDKPALKIVMQNWMQRSQNTLAQWFDVQTARALDAFIEGMTLHFVTDRTPLAREEILRMVKRIAGESMLPHSASGNKKPINLEPKWRG</sequence>
<dbReference type="EMBL" id="DAAGNY010000009">
    <property type="protein sequence ID" value="HAB3842492.1"/>
    <property type="molecule type" value="Genomic_DNA"/>
</dbReference>